<evidence type="ECO:0000313" key="2">
    <source>
        <dbReference type="EMBL" id="KAF2969496.1"/>
    </source>
</evidence>
<name>A0A7C8N6E7_9PEZI</name>
<feature type="region of interest" description="Disordered" evidence="1">
    <location>
        <begin position="1"/>
        <end position="52"/>
    </location>
</feature>
<dbReference type="Proteomes" id="UP000481858">
    <property type="component" value="Unassembled WGS sequence"/>
</dbReference>
<sequence>MSSERIPRITIHEAEPRQPRPKQRKPATTFDEIIGLAPLDEPDRDRRPSSLSRAATALRKRIIGRTQEEKDAKLEKNRTKELTNLFSELTLERAAERRTTRLRNLREKAIGGNSLGWYSLEELAESELVYINPRRTRQRGFQGDERALADGLVARLSGLLQDSYYIFLGYDKNLYISTYKTGRAATVIPLKTERQQYSEYRELSRAYYQLCAKLDLDE</sequence>
<dbReference type="OrthoDB" id="4766890at2759"/>
<organism evidence="2 3">
    <name type="scientific">Xylaria multiplex</name>
    <dbReference type="NCBI Taxonomy" id="323545"/>
    <lineage>
        <taxon>Eukaryota</taxon>
        <taxon>Fungi</taxon>
        <taxon>Dikarya</taxon>
        <taxon>Ascomycota</taxon>
        <taxon>Pezizomycotina</taxon>
        <taxon>Sordariomycetes</taxon>
        <taxon>Xylariomycetidae</taxon>
        <taxon>Xylariales</taxon>
        <taxon>Xylariaceae</taxon>
        <taxon>Xylaria</taxon>
    </lineage>
</organism>
<protein>
    <submittedName>
        <fullName evidence="2">Uncharacterized protein</fullName>
    </submittedName>
</protein>
<dbReference type="AlphaFoldDB" id="A0A7C8N6E7"/>
<feature type="compositionally biased region" description="Basic and acidic residues" evidence="1">
    <location>
        <begin position="1"/>
        <end position="18"/>
    </location>
</feature>
<dbReference type="EMBL" id="WUBL01000035">
    <property type="protein sequence ID" value="KAF2969496.1"/>
    <property type="molecule type" value="Genomic_DNA"/>
</dbReference>
<dbReference type="InParanoid" id="A0A7C8N6E7"/>
<comment type="caution">
    <text evidence="2">The sequence shown here is derived from an EMBL/GenBank/DDBJ whole genome shotgun (WGS) entry which is preliminary data.</text>
</comment>
<evidence type="ECO:0000256" key="1">
    <source>
        <dbReference type="SAM" id="MobiDB-lite"/>
    </source>
</evidence>
<evidence type="ECO:0000313" key="3">
    <source>
        <dbReference type="Proteomes" id="UP000481858"/>
    </source>
</evidence>
<proteinExistence type="predicted"/>
<accession>A0A7C8N6E7</accession>
<gene>
    <name evidence="2" type="ORF">GQX73_g4039</name>
</gene>
<keyword evidence="3" id="KW-1185">Reference proteome</keyword>
<reference evidence="2 3" key="1">
    <citation type="submission" date="2019-12" db="EMBL/GenBank/DDBJ databases">
        <title>Draft genome sequence of the ascomycete Xylaria multiplex DSM 110363.</title>
        <authorList>
            <person name="Buettner E."/>
            <person name="Kellner H."/>
        </authorList>
    </citation>
    <scope>NUCLEOTIDE SEQUENCE [LARGE SCALE GENOMIC DNA]</scope>
    <source>
        <strain evidence="2 3">DSM 110363</strain>
    </source>
</reference>